<dbReference type="WBParaSite" id="GPLIN_001427100">
    <property type="protein sequence ID" value="GPLIN_001427100"/>
    <property type="gene ID" value="GPLIN_001427100"/>
</dbReference>
<keyword evidence="1" id="KW-1185">Reference proteome</keyword>
<reference evidence="1" key="1">
    <citation type="submission" date="2013-12" db="EMBL/GenBank/DDBJ databases">
        <authorList>
            <person name="Aslett M."/>
        </authorList>
    </citation>
    <scope>NUCLEOTIDE SEQUENCE [LARGE SCALE GENOMIC DNA]</scope>
    <source>
        <strain evidence="1">Lindley</strain>
    </source>
</reference>
<protein>
    <submittedName>
        <fullName evidence="2">Zf-RVT domain-containing protein</fullName>
    </submittedName>
</protein>
<evidence type="ECO:0000313" key="2">
    <source>
        <dbReference type="WBParaSite" id="GPLIN_001427100"/>
    </source>
</evidence>
<proteinExistence type="predicted"/>
<organism evidence="1 2">
    <name type="scientific">Globodera pallida</name>
    <name type="common">Potato cyst nematode worm</name>
    <name type="synonym">Heterodera pallida</name>
    <dbReference type="NCBI Taxonomy" id="36090"/>
    <lineage>
        <taxon>Eukaryota</taxon>
        <taxon>Metazoa</taxon>
        <taxon>Ecdysozoa</taxon>
        <taxon>Nematoda</taxon>
        <taxon>Chromadorea</taxon>
        <taxon>Rhabditida</taxon>
        <taxon>Tylenchina</taxon>
        <taxon>Tylenchomorpha</taxon>
        <taxon>Tylenchoidea</taxon>
        <taxon>Heteroderidae</taxon>
        <taxon>Heteroderinae</taxon>
        <taxon>Globodera</taxon>
    </lineage>
</organism>
<name>A0A183CN14_GLOPA</name>
<sequence>MVVGFFWKFVVHLTETALKLSNAVKWAIKSSVGCQFRKSRFQKKHIDRSAIEFSQQIRRLFDFKWTLLSIGTHKNQKRSWEIICHQIWLLINDKICGLKLSLSELDRLRQFSPTVLGDCAQLREIQSGYGFPMFPADDGAGASSRQALAKWLHTPRGDALPKAFVNSVVSVNFIINIWDFSSADIVPFELKNNLTGERLVFRQFYKNYCLLVRCPIERDKDKWANWERAAAGRDWCQWNRVSINFKDCAIGDGHLDENEGPSEPKKRKD</sequence>
<dbReference type="Proteomes" id="UP000050741">
    <property type="component" value="Unassembled WGS sequence"/>
</dbReference>
<dbReference type="AlphaFoldDB" id="A0A183CN14"/>
<reference evidence="1" key="2">
    <citation type="submission" date="2014-05" db="EMBL/GenBank/DDBJ databases">
        <title>The genome and life-stage specific transcriptomes of Globodera pallida elucidate key aspects of plant parasitism by a cyst nematode.</title>
        <authorList>
            <person name="Cotton J.A."/>
            <person name="Lilley C.J."/>
            <person name="Jones L.M."/>
            <person name="Kikuchi T."/>
            <person name="Reid A.J."/>
            <person name="Thorpe P."/>
            <person name="Tsai I.J."/>
            <person name="Beasley H."/>
            <person name="Blok V."/>
            <person name="Cock P.J.A."/>
            <person name="Van den Akker S.E."/>
            <person name="Holroyd N."/>
            <person name="Hunt M."/>
            <person name="Mantelin S."/>
            <person name="Naghra H."/>
            <person name="Pain A."/>
            <person name="Palomares-Rius J.E."/>
            <person name="Zarowiecki M."/>
            <person name="Berriman M."/>
            <person name="Jones J.T."/>
            <person name="Urwin P.E."/>
        </authorList>
    </citation>
    <scope>NUCLEOTIDE SEQUENCE [LARGE SCALE GENOMIC DNA]</scope>
    <source>
        <strain evidence="1">Lindley</strain>
    </source>
</reference>
<reference evidence="2" key="3">
    <citation type="submission" date="2016-06" db="UniProtKB">
        <authorList>
            <consortium name="WormBaseParasite"/>
        </authorList>
    </citation>
    <scope>IDENTIFICATION</scope>
</reference>
<accession>A0A183CN14</accession>
<evidence type="ECO:0000313" key="1">
    <source>
        <dbReference type="Proteomes" id="UP000050741"/>
    </source>
</evidence>